<sequence>MAPRRSNKKRETRMDAAIDAMAVMGFQSKLVRSTVNHLIKNVYGSDGWLFIEADGYKELIECLISDQEQQQPPNASLEDKEKNREGGHSEASPSGCSNRTPLQACSNTENSNGALTTNQAIDTVSASSQTNNQPSIKDVESASATSETAHQLLVVESAETPSSVNHLPIVVSVETPTGVNQLPIDKAEDAVPADNESNFRLTYSPQIEVPQPNKETPSCRKRKPCYGWISDDDDEEEKEMKLIELPPASMSKVRTMLINEGVN</sequence>
<evidence type="ECO:0000313" key="3">
    <source>
        <dbReference type="EMBL" id="MED6167232.1"/>
    </source>
</evidence>
<dbReference type="Gene3D" id="1.10.8.850">
    <property type="entry name" value="Histone-lysine N methyltransferase , C-terminal domain-like"/>
    <property type="match status" value="1"/>
</dbReference>
<dbReference type="InterPro" id="IPR043017">
    <property type="entry name" value="WIYLD_dom_sf"/>
</dbReference>
<feature type="compositionally biased region" description="Polar residues" evidence="1">
    <location>
        <begin position="125"/>
        <end position="135"/>
    </location>
</feature>
<reference evidence="3 4" key="1">
    <citation type="journal article" date="2023" name="Plants (Basel)">
        <title>Bridging the Gap: Combining Genomics and Transcriptomics Approaches to Understand Stylosanthes scabra, an Orphan Legume from the Brazilian Caatinga.</title>
        <authorList>
            <person name="Ferreira-Neto J.R.C."/>
            <person name="da Silva M.D."/>
            <person name="Binneck E."/>
            <person name="de Melo N.F."/>
            <person name="da Silva R.H."/>
            <person name="de Melo A.L.T.M."/>
            <person name="Pandolfi V."/>
            <person name="Bustamante F.O."/>
            <person name="Brasileiro-Vidal A.C."/>
            <person name="Benko-Iseppon A.M."/>
        </authorList>
    </citation>
    <scope>NUCLEOTIDE SEQUENCE [LARGE SCALE GENOMIC DNA]</scope>
    <source>
        <tissue evidence="3">Leaves</tissue>
    </source>
</reference>
<name>A0ABU6V2V1_9FABA</name>
<feature type="region of interest" description="Disordered" evidence="1">
    <location>
        <begin position="67"/>
        <end position="113"/>
    </location>
</feature>
<evidence type="ECO:0000256" key="1">
    <source>
        <dbReference type="SAM" id="MobiDB-lite"/>
    </source>
</evidence>
<evidence type="ECO:0000259" key="2">
    <source>
        <dbReference type="Pfam" id="PF10440"/>
    </source>
</evidence>
<feature type="compositionally biased region" description="Basic and acidic residues" evidence="1">
    <location>
        <begin position="77"/>
        <end position="88"/>
    </location>
</feature>
<gene>
    <name evidence="3" type="ORF">PIB30_000480</name>
</gene>
<feature type="region of interest" description="Disordered" evidence="1">
    <location>
        <begin position="209"/>
        <end position="234"/>
    </location>
</feature>
<comment type="caution">
    <text evidence="3">The sequence shown here is derived from an EMBL/GenBank/DDBJ whole genome shotgun (WGS) entry which is preliminary data.</text>
</comment>
<proteinExistence type="predicted"/>
<accession>A0ABU6V2V1</accession>
<feature type="domain" description="WIYLD" evidence="2">
    <location>
        <begin position="7"/>
        <end position="69"/>
    </location>
</feature>
<feature type="compositionally biased region" description="Polar residues" evidence="1">
    <location>
        <begin position="91"/>
        <end position="113"/>
    </location>
</feature>
<feature type="region of interest" description="Disordered" evidence="1">
    <location>
        <begin position="125"/>
        <end position="144"/>
    </location>
</feature>
<dbReference type="Proteomes" id="UP001341840">
    <property type="component" value="Unassembled WGS sequence"/>
</dbReference>
<dbReference type="Pfam" id="PF10440">
    <property type="entry name" value="WIYLD"/>
    <property type="match status" value="1"/>
</dbReference>
<keyword evidence="4" id="KW-1185">Reference proteome</keyword>
<dbReference type="PANTHER" id="PTHR34271">
    <property type="entry name" value="NUCLEOLAR HISTONE METHYLTRANSFERASE-RELATED PROTEIN"/>
    <property type="match status" value="1"/>
</dbReference>
<dbReference type="EMBL" id="JASCZI010151036">
    <property type="protein sequence ID" value="MED6167232.1"/>
    <property type="molecule type" value="Genomic_DNA"/>
</dbReference>
<dbReference type="InterPro" id="IPR018848">
    <property type="entry name" value="WIYLD_domain"/>
</dbReference>
<organism evidence="3 4">
    <name type="scientific">Stylosanthes scabra</name>
    <dbReference type="NCBI Taxonomy" id="79078"/>
    <lineage>
        <taxon>Eukaryota</taxon>
        <taxon>Viridiplantae</taxon>
        <taxon>Streptophyta</taxon>
        <taxon>Embryophyta</taxon>
        <taxon>Tracheophyta</taxon>
        <taxon>Spermatophyta</taxon>
        <taxon>Magnoliopsida</taxon>
        <taxon>eudicotyledons</taxon>
        <taxon>Gunneridae</taxon>
        <taxon>Pentapetalae</taxon>
        <taxon>rosids</taxon>
        <taxon>fabids</taxon>
        <taxon>Fabales</taxon>
        <taxon>Fabaceae</taxon>
        <taxon>Papilionoideae</taxon>
        <taxon>50 kb inversion clade</taxon>
        <taxon>dalbergioids sensu lato</taxon>
        <taxon>Dalbergieae</taxon>
        <taxon>Pterocarpus clade</taxon>
        <taxon>Stylosanthes</taxon>
    </lineage>
</organism>
<protein>
    <recommendedName>
        <fullName evidence="2">WIYLD domain-containing protein</fullName>
    </recommendedName>
</protein>
<evidence type="ECO:0000313" key="4">
    <source>
        <dbReference type="Proteomes" id="UP001341840"/>
    </source>
</evidence>
<dbReference type="PANTHER" id="PTHR34271:SF1">
    <property type="entry name" value="NUCLEOLAR HISTONE METHYLTRANSFERASE-RELATED PROTEIN"/>
    <property type="match status" value="1"/>
</dbReference>